<protein>
    <recommendedName>
        <fullName evidence="15">LNR domain-containing protein</fullName>
    </recommendedName>
</protein>
<feature type="domain" description="Stealth protein CR3 conserved region 3" evidence="11">
    <location>
        <begin position="625"/>
        <end position="672"/>
    </location>
</feature>
<feature type="transmembrane region" description="Helical" evidence="6">
    <location>
        <begin position="858"/>
        <end position="877"/>
    </location>
</feature>
<dbReference type="InterPro" id="IPR031357">
    <property type="entry name" value="Stealth_CR3"/>
</dbReference>
<dbReference type="InParanoid" id="T0QC69"/>
<dbReference type="InterPro" id="IPR000800">
    <property type="entry name" value="Notch_dom"/>
</dbReference>
<dbReference type="STRING" id="1156394.T0QC69"/>
<feature type="domain" description="LNR" evidence="8">
    <location>
        <begin position="195"/>
        <end position="227"/>
    </location>
</feature>
<evidence type="ECO:0000259" key="8">
    <source>
        <dbReference type="Pfam" id="PF00066"/>
    </source>
</evidence>
<dbReference type="InterPro" id="IPR031356">
    <property type="entry name" value="Stealth_CR4"/>
</dbReference>
<evidence type="ECO:0000256" key="6">
    <source>
        <dbReference type="SAM" id="Phobius"/>
    </source>
</evidence>
<evidence type="ECO:0000256" key="1">
    <source>
        <dbReference type="ARBA" id="ARBA00007583"/>
    </source>
</evidence>
<keyword evidence="2" id="KW-0808">Transferase</keyword>
<dbReference type="GeneID" id="19950785"/>
<dbReference type="Pfam" id="PF00066">
    <property type="entry name" value="Notch"/>
    <property type="match status" value="2"/>
</dbReference>
<keyword evidence="6" id="KW-1133">Transmembrane helix</keyword>
<keyword evidence="14" id="KW-1185">Reference proteome</keyword>
<organism evidence="13 14">
    <name type="scientific">Saprolegnia diclina (strain VS20)</name>
    <dbReference type="NCBI Taxonomy" id="1156394"/>
    <lineage>
        <taxon>Eukaryota</taxon>
        <taxon>Sar</taxon>
        <taxon>Stramenopiles</taxon>
        <taxon>Oomycota</taxon>
        <taxon>Saprolegniomycetes</taxon>
        <taxon>Saprolegniales</taxon>
        <taxon>Saprolegniaceae</taxon>
        <taxon>Saprolegnia</taxon>
    </lineage>
</organism>
<dbReference type="Gene3D" id="4.10.470.20">
    <property type="match status" value="2"/>
</dbReference>
<proteinExistence type="inferred from homology"/>
<evidence type="ECO:0000256" key="5">
    <source>
        <dbReference type="ARBA" id="ARBA00023180"/>
    </source>
</evidence>
<dbReference type="InterPro" id="IPR021520">
    <property type="entry name" value="Stealth_CR2"/>
</dbReference>
<evidence type="ECO:0000256" key="4">
    <source>
        <dbReference type="ARBA" id="ARBA00023157"/>
    </source>
</evidence>
<dbReference type="InterPro" id="IPR031358">
    <property type="entry name" value="Stealth_CR1"/>
</dbReference>
<dbReference type="AlphaFoldDB" id="T0QC69"/>
<dbReference type="InterPro" id="IPR047141">
    <property type="entry name" value="Stealth"/>
</dbReference>
<dbReference type="Proteomes" id="UP000030762">
    <property type="component" value="Unassembled WGS sequence"/>
</dbReference>
<evidence type="ECO:0000256" key="7">
    <source>
        <dbReference type="SAM" id="SignalP"/>
    </source>
</evidence>
<evidence type="ECO:0000259" key="9">
    <source>
        <dbReference type="Pfam" id="PF11380"/>
    </source>
</evidence>
<keyword evidence="6" id="KW-0472">Membrane</keyword>
<keyword evidence="7" id="KW-0732">Signal</keyword>
<dbReference type="RefSeq" id="XP_008614252.1">
    <property type="nucleotide sequence ID" value="XM_008616030.1"/>
</dbReference>
<dbReference type="Pfam" id="PF11380">
    <property type="entry name" value="Stealth_CR2"/>
    <property type="match status" value="1"/>
</dbReference>
<dbReference type="VEuPathDB" id="FungiDB:SDRG_10058"/>
<evidence type="ECO:0000313" key="14">
    <source>
        <dbReference type="Proteomes" id="UP000030762"/>
    </source>
</evidence>
<dbReference type="PANTHER" id="PTHR24045">
    <property type="match status" value="1"/>
</dbReference>
<evidence type="ECO:0000259" key="12">
    <source>
        <dbReference type="Pfam" id="PF17103"/>
    </source>
</evidence>
<dbReference type="PROSITE" id="PS00018">
    <property type="entry name" value="EF_HAND_1"/>
    <property type="match status" value="1"/>
</dbReference>
<dbReference type="OrthoDB" id="263283at2759"/>
<accession>T0QC69</accession>
<evidence type="ECO:0000256" key="2">
    <source>
        <dbReference type="ARBA" id="ARBA00022679"/>
    </source>
</evidence>
<dbReference type="Pfam" id="PF17103">
    <property type="entry name" value="Stealth_CR4"/>
    <property type="match status" value="1"/>
</dbReference>
<dbReference type="GO" id="GO:0016772">
    <property type="term" value="F:transferase activity, transferring phosphorus-containing groups"/>
    <property type="evidence" value="ECO:0007669"/>
    <property type="project" value="InterPro"/>
</dbReference>
<evidence type="ECO:0008006" key="15">
    <source>
        <dbReference type="Google" id="ProtNLM"/>
    </source>
</evidence>
<keyword evidence="4" id="KW-1015">Disulfide bond</keyword>
<feature type="domain" description="Stealth protein CR4 conserved region 4" evidence="12">
    <location>
        <begin position="791"/>
        <end position="832"/>
    </location>
</feature>
<keyword evidence="5" id="KW-0325">Glycoprotein</keyword>
<keyword evidence="6" id="KW-0812">Transmembrane</keyword>
<feature type="domain" description="LNR" evidence="8">
    <location>
        <begin position="247"/>
        <end position="271"/>
    </location>
</feature>
<reference evidence="13 14" key="1">
    <citation type="submission" date="2012-04" db="EMBL/GenBank/DDBJ databases">
        <title>The Genome Sequence of Saprolegnia declina VS20.</title>
        <authorList>
            <consortium name="The Broad Institute Genome Sequencing Platform"/>
            <person name="Russ C."/>
            <person name="Nusbaum C."/>
            <person name="Tyler B."/>
            <person name="van West P."/>
            <person name="Dieguez-Uribeondo J."/>
            <person name="de Bruijn I."/>
            <person name="Tripathy S."/>
            <person name="Jiang R."/>
            <person name="Young S.K."/>
            <person name="Zeng Q."/>
            <person name="Gargeya S."/>
            <person name="Fitzgerald M."/>
            <person name="Haas B."/>
            <person name="Abouelleil A."/>
            <person name="Alvarado L."/>
            <person name="Arachchi H.M."/>
            <person name="Berlin A."/>
            <person name="Chapman S.B."/>
            <person name="Goldberg J."/>
            <person name="Griggs A."/>
            <person name="Gujja S."/>
            <person name="Hansen M."/>
            <person name="Howarth C."/>
            <person name="Imamovic A."/>
            <person name="Larimer J."/>
            <person name="McCowen C."/>
            <person name="Montmayeur A."/>
            <person name="Murphy C."/>
            <person name="Neiman D."/>
            <person name="Pearson M."/>
            <person name="Priest M."/>
            <person name="Roberts A."/>
            <person name="Saif S."/>
            <person name="Shea T."/>
            <person name="Sisk P."/>
            <person name="Sykes S."/>
            <person name="Wortman J."/>
            <person name="Nusbaum C."/>
            <person name="Birren B."/>
        </authorList>
    </citation>
    <scope>NUCLEOTIDE SEQUENCE [LARGE SCALE GENOMIC DNA]</scope>
    <source>
        <strain evidence="13 14">VS20</strain>
    </source>
</reference>
<dbReference type="PANTHER" id="PTHR24045:SF0">
    <property type="entry name" value="N-ACETYLGLUCOSAMINE-1-PHOSPHOTRANSFERASE SUBUNITS ALPHA_BETA"/>
    <property type="match status" value="1"/>
</dbReference>
<dbReference type="Pfam" id="PF17101">
    <property type="entry name" value="Stealth_CR1"/>
    <property type="match status" value="1"/>
</dbReference>
<feature type="signal peptide" evidence="7">
    <location>
        <begin position="1"/>
        <end position="25"/>
    </location>
</feature>
<gene>
    <name evidence="13" type="ORF">SDRG_10058</name>
</gene>
<dbReference type="EMBL" id="JH767164">
    <property type="protein sequence ID" value="EQC32311.1"/>
    <property type="molecule type" value="Genomic_DNA"/>
</dbReference>
<dbReference type="OMA" id="KTTHECH"/>
<dbReference type="GO" id="GO:0005794">
    <property type="term" value="C:Golgi apparatus"/>
    <property type="evidence" value="ECO:0007669"/>
    <property type="project" value="TreeGrafter"/>
</dbReference>
<evidence type="ECO:0000256" key="3">
    <source>
        <dbReference type="ARBA" id="ARBA00022737"/>
    </source>
</evidence>
<evidence type="ECO:0000259" key="11">
    <source>
        <dbReference type="Pfam" id="PF17102"/>
    </source>
</evidence>
<keyword evidence="3" id="KW-0677">Repeat</keyword>
<comment type="similarity">
    <text evidence="1">Belongs to the stealth family.</text>
</comment>
<dbReference type="InterPro" id="IPR018247">
    <property type="entry name" value="EF_Hand_1_Ca_BS"/>
</dbReference>
<feature type="chain" id="PRO_5004569533" description="LNR domain-containing protein" evidence="7">
    <location>
        <begin position="26"/>
        <end position="893"/>
    </location>
</feature>
<evidence type="ECO:0000259" key="10">
    <source>
        <dbReference type="Pfam" id="PF17101"/>
    </source>
</evidence>
<sequence>MSPVWWTTLLAWVCLLTVAAPSSHGTIGNVPIDAAYGPIDAVYTWVNGSDPIWQKEKAKWHATWRKEHNEHPTLTSSDENRFRDNDELRYSIRSLYMYAPWIRHIYIVTDGQTPVWLDRSHPHVSIVPHAAFFRNASHLPTFASPSIEANLDWIPELSANFLYLNDDMLLGAPVSPQDFMSRNGTQNVYLAWEAPACSDECANWMLGDGVCHRACNTRACGFDHGDCTCASPPVVSDDWTPICSAPEDLGDGHCQVHCNVAECAFDAGDCDPTALDLLPRVTWNASVNDAAVLLGAHRSVLVVDDIGSVETEFSALVQHAAVLRSRLFLFFNRTVDETITLTLRSSAKQMRLRVVPRGVALASQGYAVARRSSLSHFDLDLAAISITPAFQPQHLDATIYVPFASLPDWSGDTRFAVDDGTAISCPAIDTASSATALAESHCTLNASGVLVHARPGNATRTSVCLFNGGRRSCIVLTALSTVLAPTVRTLAHYALPKTTHECHWWAWCNATYATLAESCTTASTKARMANDPSAAKAKAMTLCTRFGAAHGPLSRNATQLVHDKMCRIMRTKDQQPFWLDPCRPRDVTSDEEITFLDPFGDSLKHVNTLFDAAFGKAPVPRRVPAHMPYFIQKRVLSELKAHWPTQFNATSSHRFRHPRDMQFSFAYMHYVANRRLLHPPQSATELISSVIDINQNGLLDQYEVRNLLGLFPQSSHAVLYALLDDCHRATKSSSSLPLQLIAAHCPGLERRLGQVDARMLPPTHRRMSQEQVTFLMLGRSMTDYVQLYRARSRRTKFVCVNDDISSPSPVLCAMLRDFFQVRWSTPSPVELTIEGSLVSEKRRFKPTLHHDVVYSGFVWPYELAFVGVLAAGTLYVVGSTRRRSRSYHPLPPQ</sequence>
<feature type="domain" description="Stealth protein CR2 conserved region 2" evidence="9">
    <location>
        <begin position="81"/>
        <end position="187"/>
    </location>
</feature>
<evidence type="ECO:0000313" key="13">
    <source>
        <dbReference type="EMBL" id="EQC32311.1"/>
    </source>
</evidence>
<dbReference type="eggNOG" id="ENOG502QQMR">
    <property type="taxonomic scope" value="Eukaryota"/>
</dbReference>
<dbReference type="Pfam" id="PF17102">
    <property type="entry name" value="Stealth_CR3"/>
    <property type="match status" value="1"/>
</dbReference>
<feature type="domain" description="Stealth protein CR1 conserved region 1" evidence="10">
    <location>
        <begin position="38"/>
        <end position="61"/>
    </location>
</feature>
<name>T0QC69_SAPDV</name>